<dbReference type="AlphaFoldDB" id="A0A194XAG5"/>
<reference evidence="1 2" key="1">
    <citation type="submission" date="2015-10" db="EMBL/GenBank/DDBJ databases">
        <title>Full genome of DAOMC 229536 Phialocephala scopiformis, a fungal endophyte of spruce producing the potent anti-insectan compound rugulosin.</title>
        <authorList>
            <consortium name="DOE Joint Genome Institute"/>
            <person name="Walker A.K."/>
            <person name="Frasz S.L."/>
            <person name="Seifert K.A."/>
            <person name="Miller J.D."/>
            <person name="Mondo S.J."/>
            <person name="Labutti K."/>
            <person name="Lipzen A."/>
            <person name="Dockter R."/>
            <person name="Kennedy M."/>
            <person name="Grigoriev I.V."/>
            <person name="Spatafora J.W."/>
        </authorList>
    </citation>
    <scope>NUCLEOTIDE SEQUENCE [LARGE SCALE GENOMIC DNA]</scope>
    <source>
        <strain evidence="1 2">CBS 120377</strain>
    </source>
</reference>
<evidence type="ECO:0000313" key="1">
    <source>
        <dbReference type="EMBL" id="KUJ17161.1"/>
    </source>
</evidence>
<accession>A0A194XAG5</accession>
<dbReference type="RefSeq" id="XP_018071516.1">
    <property type="nucleotide sequence ID" value="XM_018218448.1"/>
</dbReference>
<protein>
    <submittedName>
        <fullName evidence="1">Uncharacterized protein</fullName>
    </submittedName>
</protein>
<keyword evidence="2" id="KW-1185">Reference proteome</keyword>
<dbReference type="OrthoDB" id="3000060at2759"/>
<dbReference type="KEGG" id="psco:LY89DRAFT_718821"/>
<gene>
    <name evidence="1" type="ORF">LY89DRAFT_718821</name>
</gene>
<dbReference type="EMBL" id="KQ947415">
    <property type="protein sequence ID" value="KUJ17161.1"/>
    <property type="molecule type" value="Genomic_DNA"/>
</dbReference>
<dbReference type="Proteomes" id="UP000070700">
    <property type="component" value="Unassembled WGS sequence"/>
</dbReference>
<sequence length="524" mass="58413">MTSSSSEMVQPAAYGGYGRQTGLYGGLQGVEFAAKCPPDVQKNTRIIAVCGIPEIDAGPQDDGWFFSDFFLFYQMLGSRPELPNQLWFSSCSPSDLTRKHGRYLYGPANGVAGARRVVMNEAMLPEDEMKAGFRIVNPKDLLERFLATLKSEIQEAARAKQPVLVLIFGHGEEDTSGIFIGCGEGGLWKITQPRLTSMLQKAVQTTMILTSCFSGGWIMKPNFNKNFDKKPLFNHSFLTAAGAGTPSWSWGISETVGQQAGGSVFATCLLNSIITISDRKEGSIAKEKLIKVKEDDEGEELSMAGLTQQIVNECQAQCGTIWTEHEFSFAVQDDLWAQSCGKRTGLPLLNYEERWRSLPEAPVMRKVYKSAGPLNGSVMSKSPGALHRMVKVKAIRYMNSNPGRDNEGGNTNCHPRFHRLIEGAEFDIDQLYRLNEILDYREGQMRLAEFYCGILDIGVPEGWQGNKFEEYAWKLPYLKEKSEPSTDRSNSAIEVLEKFSMIRSWVFQLGIFDSPLPHQGFAYS</sequence>
<organism evidence="1 2">
    <name type="scientific">Mollisia scopiformis</name>
    <name type="common">Conifer needle endophyte fungus</name>
    <name type="synonym">Phialocephala scopiformis</name>
    <dbReference type="NCBI Taxonomy" id="149040"/>
    <lineage>
        <taxon>Eukaryota</taxon>
        <taxon>Fungi</taxon>
        <taxon>Dikarya</taxon>
        <taxon>Ascomycota</taxon>
        <taxon>Pezizomycotina</taxon>
        <taxon>Leotiomycetes</taxon>
        <taxon>Helotiales</taxon>
        <taxon>Mollisiaceae</taxon>
        <taxon>Mollisia</taxon>
    </lineage>
</organism>
<dbReference type="GeneID" id="28828174"/>
<proteinExistence type="predicted"/>
<evidence type="ECO:0000313" key="2">
    <source>
        <dbReference type="Proteomes" id="UP000070700"/>
    </source>
</evidence>
<dbReference type="InParanoid" id="A0A194XAG5"/>
<name>A0A194XAG5_MOLSC</name>